<accession>A0A160VC61</accession>
<protein>
    <recommendedName>
        <fullName evidence="2">Alkyl hydroperoxide reductase subunit C/ Thiol specific antioxidant domain-containing protein</fullName>
    </recommendedName>
</protein>
<proteinExistence type="predicted"/>
<sequence length="44" mass="4921">MPVDSVISKSGYKFTLPSCLDSTACLKAYAGRENVVLVFYRGFW</sequence>
<evidence type="ECO:0008006" key="2">
    <source>
        <dbReference type="Google" id="ProtNLM"/>
    </source>
</evidence>
<dbReference type="EMBL" id="FAXA01000246">
    <property type="protein sequence ID" value="CUV05017.1"/>
    <property type="molecule type" value="Genomic_DNA"/>
</dbReference>
<name>A0A160VC61_9ZZZZ</name>
<reference evidence="1" key="1">
    <citation type="submission" date="2015-10" db="EMBL/GenBank/DDBJ databases">
        <authorList>
            <person name="Gilbert D.G."/>
        </authorList>
    </citation>
    <scope>NUCLEOTIDE SEQUENCE</scope>
</reference>
<evidence type="ECO:0000313" key="1">
    <source>
        <dbReference type="EMBL" id="CUV05017.1"/>
    </source>
</evidence>
<gene>
    <name evidence="1" type="ORF">MGWOODY_Clf809</name>
</gene>
<organism evidence="1">
    <name type="scientific">hydrothermal vent metagenome</name>
    <dbReference type="NCBI Taxonomy" id="652676"/>
    <lineage>
        <taxon>unclassified sequences</taxon>
        <taxon>metagenomes</taxon>
        <taxon>ecological metagenomes</taxon>
    </lineage>
</organism>
<dbReference type="AlphaFoldDB" id="A0A160VC61"/>